<accession>A0AAV0BZC7</accession>
<dbReference type="Pfam" id="PF24758">
    <property type="entry name" value="LRR_At5g56370"/>
    <property type="match status" value="1"/>
</dbReference>
<feature type="domain" description="F-box" evidence="1">
    <location>
        <begin position="2"/>
        <end position="55"/>
    </location>
</feature>
<dbReference type="InterPro" id="IPR001810">
    <property type="entry name" value="F-box_dom"/>
</dbReference>
<name>A0AAV0BZC7_9ASTE</name>
<dbReference type="AlphaFoldDB" id="A0AAV0BZC7"/>
<dbReference type="PROSITE" id="PS50181">
    <property type="entry name" value="FBOX"/>
    <property type="match status" value="1"/>
</dbReference>
<dbReference type="InterPro" id="IPR032675">
    <property type="entry name" value="LRR_dom_sf"/>
</dbReference>
<dbReference type="SUPFAM" id="SSF81383">
    <property type="entry name" value="F-box domain"/>
    <property type="match status" value="1"/>
</dbReference>
<proteinExistence type="predicted"/>
<dbReference type="SUPFAM" id="SSF52047">
    <property type="entry name" value="RNI-like"/>
    <property type="match status" value="1"/>
</dbReference>
<dbReference type="InterPro" id="IPR050232">
    <property type="entry name" value="FBL13/AtMIF1-like"/>
</dbReference>
<evidence type="ECO:0000259" key="1">
    <source>
        <dbReference type="PROSITE" id="PS50181"/>
    </source>
</evidence>
<dbReference type="Pfam" id="PF00646">
    <property type="entry name" value="F-box"/>
    <property type="match status" value="1"/>
</dbReference>
<sequence length="408" mass="46184">MVDRISELPADLKDRILEFLDTKSAARTALLSTQWKDVWYRHGRLKFYCNVYERLASFGNMITEVLSLRSGPVREFSLTICNQEDPALPQSDIDSWCLFLSKNGIEELDLDFSEFQDYDLPVCIVSCPTIKVLNLRNFFVRFPVNAPPGSIFPRLTSALFIDTHFEHSAAGIMSCSIPNLVDLAFSYCIGVQKFVINAPKLESLMVIGSRNEWSEWRWFLLHLPIIKTLWLSPELFVDHHGAAINIQEMLPMAMNVKVIKLYELNFASAKHFDFAVQLIKKCPNLCELEILAEQIFSGHENDEIKAAARNLEDPGCGLIDHELAVLKTVKLASFLGLRLEVQFVKAILSNSPALETLVIQESPNDDIDDSMALGIATEMLHFPRASPKAQVVILEYSYPMVVVSPPWF</sequence>
<evidence type="ECO:0000313" key="2">
    <source>
        <dbReference type="EMBL" id="CAH9055838.1"/>
    </source>
</evidence>
<dbReference type="InterPro" id="IPR036047">
    <property type="entry name" value="F-box-like_dom_sf"/>
</dbReference>
<dbReference type="InterPro" id="IPR055411">
    <property type="entry name" value="LRR_FXL15/At3g58940/PEG3-like"/>
</dbReference>
<comment type="caution">
    <text evidence="2">The sequence shown here is derived from an EMBL/GenBank/DDBJ whole genome shotgun (WGS) entry which is preliminary data.</text>
</comment>
<gene>
    <name evidence="2" type="ORF">CEPIT_LOCUS862</name>
</gene>
<dbReference type="EMBL" id="CAMAPF010000006">
    <property type="protein sequence ID" value="CAH9055838.1"/>
    <property type="molecule type" value="Genomic_DNA"/>
</dbReference>
<reference evidence="2" key="1">
    <citation type="submission" date="2022-07" db="EMBL/GenBank/DDBJ databases">
        <authorList>
            <person name="Macas J."/>
            <person name="Novak P."/>
            <person name="Neumann P."/>
        </authorList>
    </citation>
    <scope>NUCLEOTIDE SEQUENCE</scope>
</reference>
<dbReference type="Gene3D" id="1.20.1280.50">
    <property type="match status" value="1"/>
</dbReference>
<dbReference type="SMART" id="SM00256">
    <property type="entry name" value="FBOX"/>
    <property type="match status" value="1"/>
</dbReference>
<dbReference type="PANTHER" id="PTHR31900:SF32">
    <property type="entry name" value="F-BOX_RNI_FBD-LIKE DOMAIN PROTEIN"/>
    <property type="match status" value="1"/>
</dbReference>
<dbReference type="Gene3D" id="3.80.10.10">
    <property type="entry name" value="Ribonuclease Inhibitor"/>
    <property type="match status" value="1"/>
</dbReference>
<dbReference type="PANTHER" id="PTHR31900">
    <property type="entry name" value="F-BOX/RNI SUPERFAMILY PROTEIN-RELATED"/>
    <property type="match status" value="1"/>
</dbReference>
<keyword evidence="3" id="KW-1185">Reference proteome</keyword>
<dbReference type="Proteomes" id="UP001152523">
    <property type="component" value="Unassembled WGS sequence"/>
</dbReference>
<organism evidence="2 3">
    <name type="scientific">Cuscuta epithymum</name>
    <dbReference type="NCBI Taxonomy" id="186058"/>
    <lineage>
        <taxon>Eukaryota</taxon>
        <taxon>Viridiplantae</taxon>
        <taxon>Streptophyta</taxon>
        <taxon>Embryophyta</taxon>
        <taxon>Tracheophyta</taxon>
        <taxon>Spermatophyta</taxon>
        <taxon>Magnoliopsida</taxon>
        <taxon>eudicotyledons</taxon>
        <taxon>Gunneridae</taxon>
        <taxon>Pentapetalae</taxon>
        <taxon>asterids</taxon>
        <taxon>lamiids</taxon>
        <taxon>Solanales</taxon>
        <taxon>Convolvulaceae</taxon>
        <taxon>Cuscuteae</taxon>
        <taxon>Cuscuta</taxon>
        <taxon>Cuscuta subgen. Cuscuta</taxon>
    </lineage>
</organism>
<evidence type="ECO:0000313" key="3">
    <source>
        <dbReference type="Proteomes" id="UP001152523"/>
    </source>
</evidence>
<protein>
    <recommendedName>
        <fullName evidence="1">F-box domain-containing protein</fullName>
    </recommendedName>
</protein>